<organism evidence="1 2">
    <name type="scientific">Punica granatum</name>
    <name type="common">Pomegranate</name>
    <dbReference type="NCBI Taxonomy" id="22663"/>
    <lineage>
        <taxon>Eukaryota</taxon>
        <taxon>Viridiplantae</taxon>
        <taxon>Streptophyta</taxon>
        <taxon>Embryophyta</taxon>
        <taxon>Tracheophyta</taxon>
        <taxon>Spermatophyta</taxon>
        <taxon>Magnoliopsida</taxon>
        <taxon>eudicotyledons</taxon>
        <taxon>Gunneridae</taxon>
        <taxon>Pentapetalae</taxon>
        <taxon>rosids</taxon>
        <taxon>malvids</taxon>
        <taxon>Myrtales</taxon>
        <taxon>Lythraceae</taxon>
        <taxon>Punica</taxon>
    </lineage>
</organism>
<sequence>MVVFFNERPQPRPGKGVTQYLRLREHLGTLPGSLQWPSELSSSAVKGLILVTSGGHKQDLCELLTRRVEKPGPTVAESGRILQLQNCVKRSSCLKSGIWHVAVRIARNRDKDLRESNDTGKPRRKLLHLI</sequence>
<dbReference type="Proteomes" id="UP000233551">
    <property type="component" value="Unassembled WGS sequence"/>
</dbReference>
<name>A0A2I0K330_PUNGR</name>
<reference evidence="1 2" key="1">
    <citation type="submission" date="2017-11" db="EMBL/GenBank/DDBJ databases">
        <title>De-novo sequencing of pomegranate (Punica granatum L.) genome.</title>
        <authorList>
            <person name="Akparov Z."/>
            <person name="Amiraslanov A."/>
            <person name="Hajiyeva S."/>
            <person name="Abbasov M."/>
            <person name="Kaur K."/>
            <person name="Hamwieh A."/>
            <person name="Solovyev V."/>
            <person name="Salamov A."/>
            <person name="Braich B."/>
            <person name="Kosarev P."/>
            <person name="Mahmoud A."/>
            <person name="Hajiyev E."/>
            <person name="Babayeva S."/>
            <person name="Izzatullayeva V."/>
            <person name="Mammadov A."/>
            <person name="Mammadov A."/>
            <person name="Sharifova S."/>
            <person name="Ojaghi J."/>
            <person name="Eynullazada K."/>
            <person name="Bayramov B."/>
            <person name="Abdulazimova A."/>
            <person name="Shahmuradov I."/>
        </authorList>
    </citation>
    <scope>NUCLEOTIDE SEQUENCE [LARGE SCALE GENOMIC DNA]</scope>
    <source>
        <strain evidence="2">cv. AG2017</strain>
        <tissue evidence="1">Leaf</tissue>
    </source>
</reference>
<proteinExistence type="predicted"/>
<evidence type="ECO:0000313" key="1">
    <source>
        <dbReference type="EMBL" id="PKI62958.1"/>
    </source>
</evidence>
<dbReference type="AlphaFoldDB" id="A0A2I0K330"/>
<comment type="caution">
    <text evidence="1">The sequence shown here is derived from an EMBL/GenBank/DDBJ whole genome shotgun (WGS) entry which is preliminary data.</text>
</comment>
<accession>A0A2I0K330</accession>
<evidence type="ECO:0000313" key="2">
    <source>
        <dbReference type="Proteomes" id="UP000233551"/>
    </source>
</evidence>
<dbReference type="EMBL" id="PGOL01000914">
    <property type="protein sequence ID" value="PKI62958.1"/>
    <property type="molecule type" value="Genomic_DNA"/>
</dbReference>
<gene>
    <name evidence="1" type="ORF">CRG98_016597</name>
</gene>
<keyword evidence="2" id="KW-1185">Reference proteome</keyword>
<protein>
    <submittedName>
        <fullName evidence="1">Uncharacterized protein</fullName>
    </submittedName>
</protein>